<comment type="caution">
    <text evidence="2">The sequence shown here is derived from an EMBL/GenBank/DDBJ whole genome shotgun (WGS) entry which is preliminary data.</text>
</comment>
<gene>
    <name evidence="2" type="ORF">GCM10023161_36180</name>
</gene>
<dbReference type="EMBL" id="BAABGF010000042">
    <property type="protein sequence ID" value="GAA4290819.1"/>
    <property type="molecule type" value="Genomic_DNA"/>
</dbReference>
<proteinExistence type="predicted"/>
<sequence length="150" mass="15729">MFEVGQGRTERPARLDDVVHPRAHGDQIGLHRQGLRDLLGQDVGNPFAADRQVGVVQSRVERVDHDGEPVGESEKTDDVVTVPQAFGLTVPDGDVTAISRRNSPEHEAENSSDRGPGVVSVATSGGRPSRSPRAAVSGAGLLGAAVLSLL</sequence>
<feature type="region of interest" description="Disordered" evidence="1">
    <location>
        <begin position="90"/>
        <end position="135"/>
    </location>
</feature>
<accession>A0ABP8F0E1</accession>
<evidence type="ECO:0000313" key="3">
    <source>
        <dbReference type="Proteomes" id="UP001501417"/>
    </source>
</evidence>
<keyword evidence="3" id="KW-1185">Reference proteome</keyword>
<reference evidence="3" key="1">
    <citation type="journal article" date="2019" name="Int. J. Syst. Evol. Microbiol.">
        <title>The Global Catalogue of Microorganisms (GCM) 10K type strain sequencing project: providing services to taxonomists for standard genome sequencing and annotation.</title>
        <authorList>
            <consortium name="The Broad Institute Genomics Platform"/>
            <consortium name="The Broad Institute Genome Sequencing Center for Infectious Disease"/>
            <person name="Wu L."/>
            <person name="Ma J."/>
        </authorList>
    </citation>
    <scope>NUCLEOTIDE SEQUENCE [LARGE SCALE GENOMIC DNA]</scope>
    <source>
        <strain evidence="3">JCM 17782</strain>
    </source>
</reference>
<protein>
    <submittedName>
        <fullName evidence="2">Uncharacterized protein</fullName>
    </submittedName>
</protein>
<dbReference type="Proteomes" id="UP001501417">
    <property type="component" value="Unassembled WGS sequence"/>
</dbReference>
<feature type="compositionally biased region" description="Basic and acidic residues" evidence="1">
    <location>
        <begin position="102"/>
        <end position="112"/>
    </location>
</feature>
<evidence type="ECO:0000256" key="1">
    <source>
        <dbReference type="SAM" id="MobiDB-lite"/>
    </source>
</evidence>
<name>A0ABP8F0E1_9MYCO</name>
<organism evidence="2 3">
    <name type="scientific">Mycobacterium paraffinicum</name>
    <dbReference type="NCBI Taxonomy" id="53378"/>
    <lineage>
        <taxon>Bacteria</taxon>
        <taxon>Bacillati</taxon>
        <taxon>Actinomycetota</taxon>
        <taxon>Actinomycetes</taxon>
        <taxon>Mycobacteriales</taxon>
        <taxon>Mycobacteriaceae</taxon>
        <taxon>Mycobacterium</taxon>
    </lineage>
</organism>
<evidence type="ECO:0000313" key="2">
    <source>
        <dbReference type="EMBL" id="GAA4290819.1"/>
    </source>
</evidence>